<gene>
    <name evidence="7" type="ORF">AJ80_06213</name>
</gene>
<evidence type="ECO:0000256" key="1">
    <source>
        <dbReference type="ARBA" id="ARBA00004374"/>
    </source>
</evidence>
<keyword evidence="5" id="KW-0472">Membrane</keyword>
<dbReference type="PANTHER" id="PTHR12815:SF18">
    <property type="entry name" value="SORTING AND ASSEMBLY MACHINERY COMPONENT 50 HOMOLOG"/>
    <property type="match status" value="1"/>
</dbReference>
<dbReference type="GO" id="GO:0005741">
    <property type="term" value="C:mitochondrial outer membrane"/>
    <property type="evidence" value="ECO:0007669"/>
    <property type="project" value="UniProtKB-SubCell"/>
</dbReference>
<evidence type="ECO:0000256" key="5">
    <source>
        <dbReference type="ARBA" id="ARBA00023136"/>
    </source>
</evidence>
<dbReference type="Pfam" id="PF01103">
    <property type="entry name" value="Omp85"/>
    <property type="match status" value="1"/>
</dbReference>
<proteinExistence type="inferred from homology"/>
<dbReference type="EMBL" id="PDNA01000101">
    <property type="protein sequence ID" value="PGH13708.1"/>
    <property type="molecule type" value="Genomic_DNA"/>
</dbReference>
<dbReference type="Gene3D" id="2.40.160.50">
    <property type="entry name" value="membrane protein fhac: a member of the omp85/tpsb transporter family"/>
    <property type="match status" value="1"/>
</dbReference>
<comment type="similarity">
    <text evidence="2">Belongs to the SAM50/omp85 family.</text>
</comment>
<comment type="subcellular location">
    <subcellularLocation>
        <location evidence="1">Mitochondrion outer membrane</location>
        <topology evidence="1">Multi-pass membrane protein</topology>
    </subcellularLocation>
</comment>
<keyword evidence="3" id="KW-1134">Transmembrane beta strand</keyword>
<keyword evidence="8" id="KW-1185">Reference proteome</keyword>
<reference evidence="7 8" key="1">
    <citation type="submission" date="2017-10" db="EMBL/GenBank/DDBJ databases">
        <title>Comparative genomics in systemic dimorphic fungi from Ajellomycetaceae.</title>
        <authorList>
            <person name="Munoz J.F."/>
            <person name="Mcewen J.G."/>
            <person name="Clay O.K."/>
            <person name="Cuomo C.A."/>
        </authorList>
    </citation>
    <scope>NUCLEOTIDE SEQUENCE [LARGE SCALE GENOMIC DNA]</scope>
    <source>
        <strain evidence="7 8">UAMH7299</strain>
    </source>
</reference>
<dbReference type="OrthoDB" id="1724197at2759"/>
<dbReference type="STRING" id="1447883.A0A2B7XYQ5"/>
<evidence type="ECO:0000256" key="2">
    <source>
        <dbReference type="ARBA" id="ARBA00010913"/>
    </source>
</evidence>
<dbReference type="FunFam" id="2.40.160.50:FF:000008">
    <property type="entry name" value="Mitochondrial outer membrane beta-barrel protein Tob55"/>
    <property type="match status" value="1"/>
</dbReference>
<protein>
    <recommendedName>
        <fullName evidence="6">Bacterial surface antigen (D15) domain-containing protein</fullName>
    </recommendedName>
</protein>
<evidence type="ECO:0000313" key="8">
    <source>
        <dbReference type="Proteomes" id="UP000224634"/>
    </source>
</evidence>
<accession>A0A2B7XYQ5</accession>
<sequence length="517" mass="56168">MASPLGSDDDGIFERLQKHSSNPQLLEERQQAVNERINSIYQKAQSRLGELIDQNSTLPCTISSVQVLNAPHTRRGFLEKTFSPLIGAGKDRPYTLSEALRDVSICTEKLHGFDIFDRPISVYFDKPPQTDASTTPTDLDVYLSVKEKSRLLLKTGTDVGNAEGSAYGNLLLRNIFGGAETLNFNAAFGTRTRSAYQAAFETPLLSDPNFRLEIGGIGSSTEKSWASHEEVLKGGWTKLRWMSSTGHRHELGYNGFWRQVTGLSANASPTVRGDAGDSVKSSISHTWVNERRDNPHLPSRGFYAKTYNELAGWGPLKGDVSFWKSQFETQGAVSIPIPGKKGDSGISFTTSFRTGLLYPLGLDSDSKPRLSRINDRFQLGGPTDVRGFRLSGIGPREGPDSLGGDVYAAGSANLLVPLPRVGAETPLRLQAFVNAGRLLALHSSDKGLPSSHQEVKERMVATISELGNGLPSMAAGVGLVYAHPAARFELNLSLPLVIRKGEEGRKGVQFGIGINLL</sequence>
<organism evidence="7 8">
    <name type="scientific">Polytolypa hystricis (strain UAMH7299)</name>
    <dbReference type="NCBI Taxonomy" id="1447883"/>
    <lineage>
        <taxon>Eukaryota</taxon>
        <taxon>Fungi</taxon>
        <taxon>Dikarya</taxon>
        <taxon>Ascomycota</taxon>
        <taxon>Pezizomycotina</taxon>
        <taxon>Eurotiomycetes</taxon>
        <taxon>Eurotiomycetidae</taxon>
        <taxon>Onygenales</taxon>
        <taxon>Onygenales incertae sedis</taxon>
        <taxon>Polytolypa</taxon>
    </lineage>
</organism>
<evidence type="ECO:0000313" key="7">
    <source>
        <dbReference type="EMBL" id="PGH13708.1"/>
    </source>
</evidence>
<dbReference type="InterPro" id="IPR000184">
    <property type="entry name" value="Bac_surfAg_D15"/>
</dbReference>
<dbReference type="InterPro" id="IPR039910">
    <property type="entry name" value="D15-like"/>
</dbReference>
<feature type="domain" description="Bacterial surface antigen (D15)" evidence="6">
    <location>
        <begin position="174"/>
        <end position="514"/>
    </location>
</feature>
<evidence type="ECO:0000256" key="4">
    <source>
        <dbReference type="ARBA" id="ARBA00022692"/>
    </source>
</evidence>
<dbReference type="GO" id="GO:0045040">
    <property type="term" value="P:protein insertion into mitochondrial outer membrane"/>
    <property type="evidence" value="ECO:0007669"/>
    <property type="project" value="TreeGrafter"/>
</dbReference>
<evidence type="ECO:0000256" key="3">
    <source>
        <dbReference type="ARBA" id="ARBA00022452"/>
    </source>
</evidence>
<comment type="caution">
    <text evidence="7">The sequence shown here is derived from an EMBL/GenBank/DDBJ whole genome shotgun (WGS) entry which is preliminary data.</text>
</comment>
<name>A0A2B7XYQ5_POLH7</name>
<dbReference type="Proteomes" id="UP000224634">
    <property type="component" value="Unassembled WGS sequence"/>
</dbReference>
<keyword evidence="4" id="KW-0812">Transmembrane</keyword>
<dbReference type="AlphaFoldDB" id="A0A2B7XYQ5"/>
<evidence type="ECO:0000259" key="6">
    <source>
        <dbReference type="Pfam" id="PF01103"/>
    </source>
</evidence>
<dbReference type="PANTHER" id="PTHR12815">
    <property type="entry name" value="SORTING AND ASSEMBLY MACHINERY SAMM50 PROTEIN FAMILY MEMBER"/>
    <property type="match status" value="1"/>
</dbReference>